<dbReference type="OrthoDB" id="2518964at2759"/>
<dbReference type="Proteomes" id="UP000765509">
    <property type="component" value="Unassembled WGS sequence"/>
</dbReference>
<accession>A0A9Q3FMH3</accession>
<dbReference type="EMBL" id="AVOT02046216">
    <property type="protein sequence ID" value="MBW0541534.1"/>
    <property type="molecule type" value="Genomic_DNA"/>
</dbReference>
<comment type="caution">
    <text evidence="1">The sequence shown here is derived from an EMBL/GenBank/DDBJ whole genome shotgun (WGS) entry which is preliminary data.</text>
</comment>
<protein>
    <submittedName>
        <fullName evidence="1">Uncharacterized protein</fullName>
    </submittedName>
</protein>
<keyword evidence="2" id="KW-1185">Reference proteome</keyword>
<reference evidence="1" key="1">
    <citation type="submission" date="2021-03" db="EMBL/GenBank/DDBJ databases">
        <title>Draft genome sequence of rust myrtle Austropuccinia psidii MF-1, a brazilian biotype.</title>
        <authorList>
            <person name="Quecine M.C."/>
            <person name="Pachon D.M.R."/>
            <person name="Bonatelli M.L."/>
            <person name="Correr F.H."/>
            <person name="Franceschini L.M."/>
            <person name="Leite T.F."/>
            <person name="Margarido G.R.A."/>
            <person name="Almeida C.A."/>
            <person name="Ferrarezi J.A."/>
            <person name="Labate C.A."/>
        </authorList>
    </citation>
    <scope>NUCLEOTIDE SEQUENCE</scope>
    <source>
        <strain evidence="1">MF-1</strain>
    </source>
</reference>
<sequence>MSTPIGAEKGIALCMGSSSFKTRTQFSGNQNGRRQLLLPLVKQNTWPYPLRQESIQEDISLASIFSSSKDVNNPVDLSSLNIQDNDIVSQADKQAESLNRFSLLTDKIQPKLFLDGSNFNIWSRAITDTWASCFFGDCDYFDNTKQDTNYQRNLVALSFIRNSIDRSLFQSIISQLYMLNARSVYQSLKKRFGKSSWLAIVHQACCIFVPTNQSSNLVNRSVTVQGALASLQSQVGALTLENLLPIILYFSAPQLQGQITTALDTRKAINPSIEIYANDILNFAN</sequence>
<name>A0A9Q3FMH3_9BASI</name>
<proteinExistence type="predicted"/>
<evidence type="ECO:0000313" key="1">
    <source>
        <dbReference type="EMBL" id="MBW0541534.1"/>
    </source>
</evidence>
<organism evidence="1 2">
    <name type="scientific">Austropuccinia psidii MF-1</name>
    <dbReference type="NCBI Taxonomy" id="1389203"/>
    <lineage>
        <taxon>Eukaryota</taxon>
        <taxon>Fungi</taxon>
        <taxon>Dikarya</taxon>
        <taxon>Basidiomycota</taxon>
        <taxon>Pucciniomycotina</taxon>
        <taxon>Pucciniomycetes</taxon>
        <taxon>Pucciniales</taxon>
        <taxon>Sphaerophragmiaceae</taxon>
        <taxon>Austropuccinia</taxon>
    </lineage>
</organism>
<gene>
    <name evidence="1" type="ORF">O181_081249</name>
</gene>
<dbReference type="AlphaFoldDB" id="A0A9Q3FMH3"/>
<evidence type="ECO:0000313" key="2">
    <source>
        <dbReference type="Proteomes" id="UP000765509"/>
    </source>
</evidence>